<sequence length="266" mass="28698">MARLRTDTPNPVAILSDQEWLTVEALCQGDPIPEDRLARRLRKAGIIDDVGLTQAAAPAFQGRATASRYLEVVRLGPREGVRQVLAWIGPSRTTMMKSLTDGLHVYGLDACEVPSAFAEFLDFHPRPLVEAEPVVVPAPEATGLLSEGGDLSPLASIFTRVGKRLRSGSHPGAAGETTPLIEGLVNQTWSISIITASVRVPGVLDWQVDSSLHTFSVPECLYEFYPRSLAQAAGRSPGSGGDPDDLIMDPTTAMIAWLRAVPWFFA</sequence>
<dbReference type="EMBL" id="CP032514">
    <property type="protein sequence ID" value="AYD90466.1"/>
    <property type="molecule type" value="Genomic_DNA"/>
</dbReference>
<dbReference type="RefSeq" id="WP_120205357.1">
    <property type="nucleotide sequence ID" value="NZ_CP032514.1"/>
</dbReference>
<keyword evidence="2" id="KW-1185">Reference proteome</keyword>
<reference evidence="1 2" key="1">
    <citation type="submission" date="2018-09" db="EMBL/GenBank/DDBJ databases">
        <authorList>
            <person name="Li J."/>
        </authorList>
    </citation>
    <scope>NUCLEOTIDE SEQUENCE [LARGE SCALE GENOMIC DNA]</scope>
    <source>
        <strain evidence="1 2">2129</strain>
    </source>
</reference>
<proteinExistence type="predicted"/>
<evidence type="ECO:0000313" key="2">
    <source>
        <dbReference type="Proteomes" id="UP000273001"/>
    </source>
</evidence>
<dbReference type="Proteomes" id="UP000273001">
    <property type="component" value="Chromosome"/>
</dbReference>
<name>A0ABM6Z5J6_9ACTO</name>
<protein>
    <submittedName>
        <fullName evidence="1">Uncharacterized protein</fullName>
    </submittedName>
</protein>
<gene>
    <name evidence="1" type="ORF">D5R93_11500</name>
</gene>
<accession>A0ABM6Z5J6</accession>
<evidence type="ECO:0000313" key="1">
    <source>
        <dbReference type="EMBL" id="AYD90466.1"/>
    </source>
</evidence>
<organism evidence="1 2">
    <name type="scientific">Actinomyces lilanjuaniae</name>
    <dbReference type="NCBI Taxonomy" id="2321394"/>
    <lineage>
        <taxon>Bacteria</taxon>
        <taxon>Bacillati</taxon>
        <taxon>Actinomycetota</taxon>
        <taxon>Actinomycetes</taxon>
        <taxon>Actinomycetales</taxon>
        <taxon>Actinomycetaceae</taxon>
        <taxon>Actinomyces</taxon>
    </lineage>
</organism>